<dbReference type="InterPro" id="IPR016024">
    <property type="entry name" value="ARM-type_fold"/>
</dbReference>
<dbReference type="SUPFAM" id="SSF49348">
    <property type="entry name" value="Clathrin adaptor appendage domain"/>
    <property type="match status" value="1"/>
</dbReference>
<dbReference type="GO" id="GO:0030122">
    <property type="term" value="C:AP-2 adaptor complex"/>
    <property type="evidence" value="ECO:0007669"/>
    <property type="project" value="InterPro"/>
</dbReference>
<dbReference type="InterPro" id="IPR011989">
    <property type="entry name" value="ARM-like"/>
</dbReference>
<evidence type="ECO:0000256" key="5">
    <source>
        <dbReference type="PIRNR" id="PIRNR037091"/>
    </source>
</evidence>
<keyword evidence="9" id="KW-1185">Reference proteome</keyword>
<keyword evidence="3 5" id="KW-0653">Protein transport</keyword>
<dbReference type="EMBL" id="KV453930">
    <property type="protein sequence ID" value="ODV73709.1"/>
    <property type="molecule type" value="Genomic_DNA"/>
</dbReference>
<dbReference type="SUPFAM" id="SSF48371">
    <property type="entry name" value="ARM repeat"/>
    <property type="match status" value="1"/>
</dbReference>
<proteinExistence type="inferred from homology"/>
<dbReference type="Pfam" id="PF01602">
    <property type="entry name" value="Adaptin_N"/>
    <property type="match status" value="1"/>
</dbReference>
<dbReference type="GO" id="GO:0035615">
    <property type="term" value="F:clathrin adaptor activity"/>
    <property type="evidence" value="ECO:0007669"/>
    <property type="project" value="InterPro"/>
</dbReference>
<keyword evidence="5" id="KW-0168">Coated pit</keyword>
<dbReference type="GO" id="GO:0006886">
    <property type="term" value="P:intracellular protein transport"/>
    <property type="evidence" value="ECO:0007669"/>
    <property type="project" value="UniProtKB-UniRule"/>
</dbReference>
<organism evidence="8 9">
    <name type="scientific">Cyberlindnera jadinii (strain ATCC 18201 / CBS 1600 / BCRC 20928 / JCM 3617 / NBRC 0987 / NRRL Y-1542)</name>
    <name type="common">Torula yeast</name>
    <name type="synonym">Candida utilis</name>
    <dbReference type="NCBI Taxonomy" id="983966"/>
    <lineage>
        <taxon>Eukaryota</taxon>
        <taxon>Fungi</taxon>
        <taxon>Dikarya</taxon>
        <taxon>Ascomycota</taxon>
        <taxon>Saccharomycotina</taxon>
        <taxon>Saccharomycetes</taxon>
        <taxon>Phaffomycetales</taxon>
        <taxon>Phaffomycetaceae</taxon>
        <taxon>Cyberlindnera</taxon>
    </lineage>
</organism>
<reference evidence="8 9" key="1">
    <citation type="journal article" date="2016" name="Proc. Natl. Acad. Sci. U.S.A.">
        <title>Comparative genomics of biotechnologically important yeasts.</title>
        <authorList>
            <person name="Riley R."/>
            <person name="Haridas S."/>
            <person name="Wolfe K.H."/>
            <person name="Lopes M.R."/>
            <person name="Hittinger C.T."/>
            <person name="Goeker M."/>
            <person name="Salamov A.A."/>
            <person name="Wisecaver J.H."/>
            <person name="Long T.M."/>
            <person name="Calvey C.H."/>
            <person name="Aerts A.L."/>
            <person name="Barry K.W."/>
            <person name="Choi C."/>
            <person name="Clum A."/>
            <person name="Coughlan A.Y."/>
            <person name="Deshpande S."/>
            <person name="Douglass A.P."/>
            <person name="Hanson S.J."/>
            <person name="Klenk H.-P."/>
            <person name="LaButti K.M."/>
            <person name="Lapidus A."/>
            <person name="Lindquist E.A."/>
            <person name="Lipzen A.M."/>
            <person name="Meier-Kolthoff J.P."/>
            <person name="Ohm R.A."/>
            <person name="Otillar R.P."/>
            <person name="Pangilinan J.L."/>
            <person name="Peng Y."/>
            <person name="Rokas A."/>
            <person name="Rosa C.A."/>
            <person name="Scheuner C."/>
            <person name="Sibirny A.A."/>
            <person name="Slot J.C."/>
            <person name="Stielow J.B."/>
            <person name="Sun H."/>
            <person name="Kurtzman C.P."/>
            <person name="Blackwell M."/>
            <person name="Grigoriev I.V."/>
            <person name="Jeffries T.W."/>
        </authorList>
    </citation>
    <scope>NUCLEOTIDE SEQUENCE [LARGE SCALE GENOMIC DNA]</scope>
    <source>
        <strain evidence="9">ATCC 18201 / CBS 1600 / BCRC 20928 / JCM 3617 / NBRC 0987 / NRRL Y-1542</strain>
    </source>
</reference>
<dbReference type="GO" id="GO:0072583">
    <property type="term" value="P:clathrin-dependent endocytosis"/>
    <property type="evidence" value="ECO:0007669"/>
    <property type="project" value="InterPro"/>
</dbReference>
<name>A0A1E4S2H5_CYBJN</name>
<evidence type="ECO:0000256" key="2">
    <source>
        <dbReference type="ARBA" id="ARBA00022448"/>
    </source>
</evidence>
<dbReference type="InterPro" id="IPR002553">
    <property type="entry name" value="Clathrin/coatomer_adapt-like_N"/>
</dbReference>
<comment type="similarity">
    <text evidence="5">Belongs to the adaptor complexes large subunit family.</text>
</comment>
<dbReference type="InterPro" id="IPR013041">
    <property type="entry name" value="Clathrin_app_Ig-like_sf"/>
</dbReference>
<feature type="domain" description="Clathrin/coatomer adaptor adaptin-like N-terminal" evidence="7">
    <location>
        <begin position="25"/>
        <end position="592"/>
    </location>
</feature>
<dbReference type="PANTHER" id="PTHR22780">
    <property type="entry name" value="ADAPTIN, ALPHA/GAMMA/EPSILON"/>
    <property type="match status" value="1"/>
</dbReference>
<comment type="subcellular location">
    <subcellularLocation>
        <location evidence="1">Endomembrane system</location>
        <topology evidence="1">Peripheral membrane protein</topology>
    </subcellularLocation>
    <subcellularLocation>
        <location evidence="5">Membrane</location>
        <location evidence="5">Coated pit</location>
    </subcellularLocation>
</comment>
<dbReference type="OMA" id="PVLMHRY"/>
<dbReference type="GeneID" id="30989442"/>
<protein>
    <recommendedName>
        <fullName evidence="5">AP-2 complex subunit alpha</fullName>
    </recommendedName>
</protein>
<dbReference type="Gene3D" id="2.60.40.1230">
    <property type="match status" value="1"/>
</dbReference>
<evidence type="ECO:0000259" key="7">
    <source>
        <dbReference type="Pfam" id="PF01602"/>
    </source>
</evidence>
<evidence type="ECO:0000256" key="6">
    <source>
        <dbReference type="PIRSR" id="PIRSR037091-1"/>
    </source>
</evidence>
<feature type="binding site" evidence="6">
    <location>
        <position position="47"/>
    </location>
    <ligand>
        <name>a 1,2-diacyl-sn-glycero-3-phospho-(1D-myo-inositol-3,4,5-trisphosphate)</name>
        <dbReference type="ChEBI" id="CHEBI:57836"/>
    </ligand>
</feature>
<gene>
    <name evidence="8" type="ORF">CYBJADRAFT_167720</name>
</gene>
<evidence type="ECO:0000256" key="4">
    <source>
        <dbReference type="ARBA" id="ARBA00023136"/>
    </source>
</evidence>
<dbReference type="PIRSF" id="PIRSF037091">
    <property type="entry name" value="AP2_complex_alpha"/>
    <property type="match status" value="1"/>
</dbReference>
<dbReference type="STRING" id="983966.A0A1E4S2H5"/>
<comment type="function">
    <text evidence="5">Adaptins are components of the adaptor complexes which link clathrin to receptors in coated vesicles. Clathrin-associated protein complexes are believed to interact with the cytoplasmic tails of membrane proteins, leading to their selection and concentration.</text>
</comment>
<keyword evidence="5" id="KW-0254">Endocytosis</keyword>
<evidence type="ECO:0000256" key="3">
    <source>
        <dbReference type="ARBA" id="ARBA00022927"/>
    </source>
</evidence>
<dbReference type="OrthoDB" id="28053at2759"/>
<sequence length="901" mass="102458">MGNIKGLQQFISDLRSKSSKEDQRKRINLEIVNVQKQFNSSNGISGYQRKKYILKLIYIYLTSSCNSSLFDVSSTAQSQVEKLLSSKVYSEKSVGYLTISLLNLQQEKDIIARCVQQDLQSHDQESNVLALNYIGNCTDESHLPLVEDVFQILRSATSPPLLKKKSALTMFKLCQLDPTILSNHKPWIPRILALADEPDLGLSLALLPLIDTITHYDLEQVQQLIPTFATKLNLLVCESHKVSKRYIFNGIASPWLIVKLTKLLNKILPNYNIDVHSLRILRECVSTTIHQLGAFSSTHRDAQERITANCVLFAIIALAIQLDPSKEAVKSSFDTIITLLNSRDLNTRYLALNSLISLSSLNNLQSSQKYLPKLFEILQSHQDISIRKKTLELIYALTDSANLEFVTVQLFKVSNSLDTVLKQEAANKISILAERFATDSKWFINTMFRLLSTNGVNFNESIWQRTVQIIINNEELHVYATNVIVKEYIGNKSQAFSETLIKIACIILAEYGYKITATISQDYQFDLLAKLYFYVSNHTRGMLLLSLLKLYKIDIANKRIKSKLIKVLSMEVNSINSELQQRAFEFLNLIQQLGNPQGQLLFDMLLDEMPAFTTGENPLLQRFGAPGQLPKSRNLTQQTLLPHQQQQQPEQKKEIPLTPNWQQGYYRLFEYQQGVFFENSLVKIILRIKPQGQDRSTCLYHFSILNKSSQTSLNLFLMSIVDYQTVDPPLVVNIVEIPNSVIKIGDRGSCTIQVSLRSPFLSSKQIPTLKIQFSSGGGFNGLRLKLPIFLTKFIHPSELALPVWLKHWKTMDVVDEASTIIDMKNVERDWIERFLNKIGFALVDQGSFIFSSGILNTTQEKFGTLVKVKLMEDCFELNVRVTKQGLAPLVSDYIVDFLKNV</sequence>
<dbReference type="InterPro" id="IPR017104">
    <property type="entry name" value="AP2_complex_asu"/>
</dbReference>
<dbReference type="AlphaFoldDB" id="A0A1E4S2H5"/>
<keyword evidence="2 5" id="KW-0813">Transport</keyword>
<feature type="binding site" evidence="6">
    <location>
        <begin position="51"/>
        <end position="55"/>
    </location>
    <ligand>
        <name>a 1,2-diacyl-sn-glycero-3-phospho-(1D-myo-inositol-3,4,5-trisphosphate)</name>
        <dbReference type="ChEBI" id="CHEBI:57836"/>
    </ligand>
</feature>
<accession>A0A1E4S2H5</accession>
<dbReference type="Proteomes" id="UP000094389">
    <property type="component" value="Unassembled WGS sequence"/>
</dbReference>
<evidence type="ECO:0000313" key="8">
    <source>
        <dbReference type="EMBL" id="ODV73709.1"/>
    </source>
</evidence>
<dbReference type="Gene3D" id="3.30.310.10">
    <property type="entry name" value="TATA-Binding Protein"/>
    <property type="match status" value="1"/>
</dbReference>
<keyword evidence="4 5" id="KW-0472">Membrane</keyword>
<dbReference type="Gene3D" id="1.25.10.10">
    <property type="entry name" value="Leucine-rich Repeat Variant"/>
    <property type="match status" value="1"/>
</dbReference>
<evidence type="ECO:0000313" key="9">
    <source>
        <dbReference type="Proteomes" id="UP000094389"/>
    </source>
</evidence>
<dbReference type="RefSeq" id="XP_020070748.1">
    <property type="nucleotide sequence ID" value="XM_020215046.1"/>
</dbReference>
<dbReference type="InterPro" id="IPR050840">
    <property type="entry name" value="Adaptor_Complx_Large_Subunit"/>
</dbReference>
<evidence type="ECO:0000256" key="1">
    <source>
        <dbReference type="ARBA" id="ARBA00004184"/>
    </source>
</evidence>
<dbReference type="InterPro" id="IPR012295">
    <property type="entry name" value="TBP_dom_sf"/>
</dbReference>